<gene>
    <name evidence="1" type="ORF">HPB47_023070</name>
</gene>
<sequence length="154" mass="16598">MSATTLQVVSFCAAILFYISASVQATDSSNIKSKASLKSNATTNNNTGGRKGLHVDEEWGGGAGEWVNEGDKYYIQTDVPVKPSSSAVYWPGRSRSVTVDVVAVDDMDAPGAAMFFGAERSRSGGPDGTTEAYFDDDNGDDSDYDRKKRDFDRK</sequence>
<name>A0AC60Q7Z6_IXOPE</name>
<evidence type="ECO:0000313" key="2">
    <source>
        <dbReference type="Proteomes" id="UP000805193"/>
    </source>
</evidence>
<organism evidence="1 2">
    <name type="scientific">Ixodes persulcatus</name>
    <name type="common">Taiga tick</name>
    <dbReference type="NCBI Taxonomy" id="34615"/>
    <lineage>
        <taxon>Eukaryota</taxon>
        <taxon>Metazoa</taxon>
        <taxon>Ecdysozoa</taxon>
        <taxon>Arthropoda</taxon>
        <taxon>Chelicerata</taxon>
        <taxon>Arachnida</taxon>
        <taxon>Acari</taxon>
        <taxon>Parasitiformes</taxon>
        <taxon>Ixodida</taxon>
        <taxon>Ixodoidea</taxon>
        <taxon>Ixodidae</taxon>
        <taxon>Ixodinae</taxon>
        <taxon>Ixodes</taxon>
    </lineage>
</organism>
<evidence type="ECO:0000313" key="1">
    <source>
        <dbReference type="EMBL" id="KAG0430021.1"/>
    </source>
</evidence>
<keyword evidence="2" id="KW-1185">Reference proteome</keyword>
<accession>A0AC60Q7Z6</accession>
<reference evidence="1 2" key="1">
    <citation type="journal article" date="2020" name="Cell">
        <title>Large-Scale Comparative Analyses of Tick Genomes Elucidate Their Genetic Diversity and Vector Capacities.</title>
        <authorList>
            <consortium name="Tick Genome and Microbiome Consortium (TIGMIC)"/>
            <person name="Jia N."/>
            <person name="Wang J."/>
            <person name="Shi W."/>
            <person name="Du L."/>
            <person name="Sun Y."/>
            <person name="Zhan W."/>
            <person name="Jiang J.F."/>
            <person name="Wang Q."/>
            <person name="Zhang B."/>
            <person name="Ji P."/>
            <person name="Bell-Sakyi L."/>
            <person name="Cui X.M."/>
            <person name="Yuan T.T."/>
            <person name="Jiang B.G."/>
            <person name="Yang W.F."/>
            <person name="Lam T.T."/>
            <person name="Chang Q.C."/>
            <person name="Ding S.J."/>
            <person name="Wang X.J."/>
            <person name="Zhu J.G."/>
            <person name="Ruan X.D."/>
            <person name="Zhao L."/>
            <person name="Wei J.T."/>
            <person name="Ye R.Z."/>
            <person name="Que T.C."/>
            <person name="Du C.H."/>
            <person name="Zhou Y.H."/>
            <person name="Cheng J.X."/>
            <person name="Dai P.F."/>
            <person name="Guo W.B."/>
            <person name="Han X.H."/>
            <person name="Huang E.J."/>
            <person name="Li L.F."/>
            <person name="Wei W."/>
            <person name="Gao Y.C."/>
            <person name="Liu J.Z."/>
            <person name="Shao H.Z."/>
            <person name="Wang X."/>
            <person name="Wang C.C."/>
            <person name="Yang T.C."/>
            <person name="Huo Q.B."/>
            <person name="Li W."/>
            <person name="Chen H.Y."/>
            <person name="Chen S.E."/>
            <person name="Zhou L.G."/>
            <person name="Ni X.B."/>
            <person name="Tian J.H."/>
            <person name="Sheng Y."/>
            <person name="Liu T."/>
            <person name="Pan Y.S."/>
            <person name="Xia L.Y."/>
            <person name="Li J."/>
            <person name="Zhao F."/>
            <person name="Cao W.C."/>
        </authorList>
    </citation>
    <scope>NUCLEOTIDE SEQUENCE [LARGE SCALE GENOMIC DNA]</scope>
    <source>
        <strain evidence="1">Iper-2018</strain>
    </source>
</reference>
<dbReference type="Proteomes" id="UP000805193">
    <property type="component" value="Unassembled WGS sequence"/>
</dbReference>
<comment type="caution">
    <text evidence="1">The sequence shown here is derived from an EMBL/GenBank/DDBJ whole genome shotgun (WGS) entry which is preliminary data.</text>
</comment>
<protein>
    <submittedName>
        <fullName evidence="1">Uncharacterized protein</fullName>
    </submittedName>
</protein>
<proteinExistence type="predicted"/>
<dbReference type="EMBL" id="JABSTQ010009361">
    <property type="protein sequence ID" value="KAG0430021.1"/>
    <property type="molecule type" value="Genomic_DNA"/>
</dbReference>